<evidence type="ECO:0000313" key="3">
    <source>
        <dbReference type="Proteomes" id="UP000054558"/>
    </source>
</evidence>
<evidence type="ECO:0000256" key="1">
    <source>
        <dbReference type="SAM" id="Phobius"/>
    </source>
</evidence>
<keyword evidence="1" id="KW-0812">Transmembrane</keyword>
<feature type="transmembrane region" description="Helical" evidence="1">
    <location>
        <begin position="222"/>
        <end position="245"/>
    </location>
</feature>
<feature type="non-terminal residue" evidence="2">
    <location>
        <position position="1"/>
    </location>
</feature>
<keyword evidence="1" id="KW-0472">Membrane</keyword>
<dbReference type="Proteomes" id="UP000054558">
    <property type="component" value="Unassembled WGS sequence"/>
</dbReference>
<evidence type="ECO:0000313" key="2">
    <source>
        <dbReference type="EMBL" id="GAQ93466.1"/>
    </source>
</evidence>
<dbReference type="OMA" id="KFMATIR"/>
<reference evidence="2 3" key="1">
    <citation type="journal article" date="2014" name="Nat. Commun.">
        <title>Klebsormidium flaccidum genome reveals primary factors for plant terrestrial adaptation.</title>
        <authorList>
            <person name="Hori K."/>
            <person name="Maruyama F."/>
            <person name="Fujisawa T."/>
            <person name="Togashi T."/>
            <person name="Yamamoto N."/>
            <person name="Seo M."/>
            <person name="Sato S."/>
            <person name="Yamada T."/>
            <person name="Mori H."/>
            <person name="Tajima N."/>
            <person name="Moriyama T."/>
            <person name="Ikeuchi M."/>
            <person name="Watanabe M."/>
            <person name="Wada H."/>
            <person name="Kobayashi K."/>
            <person name="Saito M."/>
            <person name="Masuda T."/>
            <person name="Sasaki-Sekimoto Y."/>
            <person name="Mashiguchi K."/>
            <person name="Awai K."/>
            <person name="Shimojima M."/>
            <person name="Masuda S."/>
            <person name="Iwai M."/>
            <person name="Nobusawa T."/>
            <person name="Narise T."/>
            <person name="Kondo S."/>
            <person name="Saito H."/>
            <person name="Sato R."/>
            <person name="Murakawa M."/>
            <person name="Ihara Y."/>
            <person name="Oshima-Yamada Y."/>
            <person name="Ohtaka K."/>
            <person name="Satoh M."/>
            <person name="Sonobe K."/>
            <person name="Ishii M."/>
            <person name="Ohtani R."/>
            <person name="Kanamori-Sato M."/>
            <person name="Honoki R."/>
            <person name="Miyazaki D."/>
            <person name="Mochizuki H."/>
            <person name="Umetsu J."/>
            <person name="Higashi K."/>
            <person name="Shibata D."/>
            <person name="Kamiya Y."/>
            <person name="Sato N."/>
            <person name="Nakamura Y."/>
            <person name="Tabata S."/>
            <person name="Ida S."/>
            <person name="Kurokawa K."/>
            <person name="Ohta H."/>
        </authorList>
    </citation>
    <scope>NUCLEOTIDE SEQUENCE [LARGE SCALE GENOMIC DNA]</scope>
    <source>
        <strain evidence="2 3">NIES-2285</strain>
    </source>
</reference>
<keyword evidence="3" id="KW-1185">Reference proteome</keyword>
<gene>
    <name evidence="2" type="ORF">KFL_015520010</name>
</gene>
<accession>A0A1Y1IX25</accession>
<organism evidence="2 3">
    <name type="scientific">Klebsormidium nitens</name>
    <name type="common">Green alga</name>
    <name type="synonym">Ulothrix nitens</name>
    <dbReference type="NCBI Taxonomy" id="105231"/>
    <lineage>
        <taxon>Eukaryota</taxon>
        <taxon>Viridiplantae</taxon>
        <taxon>Streptophyta</taxon>
        <taxon>Klebsormidiophyceae</taxon>
        <taxon>Klebsormidiales</taxon>
        <taxon>Klebsormidiaceae</taxon>
        <taxon>Klebsormidium</taxon>
    </lineage>
</organism>
<keyword evidence="1" id="KW-1133">Transmembrane helix</keyword>
<protein>
    <submittedName>
        <fullName evidence="2">Uncharacterized protein</fullName>
    </submittedName>
</protein>
<dbReference type="AlphaFoldDB" id="A0A1Y1IX25"/>
<dbReference type="STRING" id="105231.A0A1Y1IX25"/>
<name>A0A1Y1IX25_KLENI</name>
<proteinExistence type="predicted"/>
<sequence length="283" mass="31093">VVFAVCLFSSGGTILFLTTRTAEKSLERLANDYQQSIMDRALDSISNLFASEAACIQSLAGYIELAESDYRLPNTTERVRDLLVYQATLSTLSSGCELDGVGVFFDSGRYFYLERPTNASDPLANGTLTIRFNRDLTAPLGGATLPQFISMVNATTGEPLSGDRSRVTLGAPQEYRNRSWYQDAMTSANGKSLEIRVGPNGRPALVAAQRAILSTSHSGSRIWKTATGIGVAIAFVGCLVVYLLTNPITKEMRLKAELLRNMELRQHAEMREEIKTKFMATIR</sequence>
<dbReference type="EMBL" id="DF238501">
    <property type="protein sequence ID" value="GAQ93466.1"/>
    <property type="molecule type" value="Genomic_DNA"/>
</dbReference>